<keyword evidence="4 6" id="KW-1133">Transmembrane helix</keyword>
<dbReference type="InterPro" id="IPR018937">
    <property type="entry name" value="MMgT"/>
</dbReference>
<name>A0A8K1FM42_PYTOL</name>
<evidence type="ECO:0000313" key="9">
    <source>
        <dbReference type="Proteomes" id="UP000794436"/>
    </source>
</evidence>
<comment type="subcellular location">
    <subcellularLocation>
        <location evidence="1">Endomembrane system</location>
        <topology evidence="1">Multi-pass membrane protein</topology>
    </subcellularLocation>
</comment>
<dbReference type="EMBL" id="SPLM01000001">
    <property type="protein sequence ID" value="TMW68940.1"/>
    <property type="molecule type" value="Genomic_DNA"/>
</dbReference>
<evidence type="ECO:0000256" key="7">
    <source>
        <dbReference type="SAM" id="SignalP"/>
    </source>
</evidence>
<evidence type="ECO:0000256" key="5">
    <source>
        <dbReference type="ARBA" id="ARBA00023136"/>
    </source>
</evidence>
<dbReference type="AlphaFoldDB" id="A0A8K1FM42"/>
<keyword evidence="7" id="KW-0732">Signal</keyword>
<keyword evidence="5 6" id="KW-0472">Membrane</keyword>
<dbReference type="Proteomes" id="UP000794436">
    <property type="component" value="Unassembled WGS sequence"/>
</dbReference>
<reference evidence="8" key="1">
    <citation type="submission" date="2019-03" db="EMBL/GenBank/DDBJ databases">
        <title>Long read genome sequence of the mycoparasitic Pythium oligandrum ATCC 38472 isolated from sugarbeet rhizosphere.</title>
        <authorList>
            <person name="Gaulin E."/>
        </authorList>
    </citation>
    <scope>NUCLEOTIDE SEQUENCE</scope>
    <source>
        <strain evidence="8">ATCC 38472_TT</strain>
    </source>
</reference>
<protein>
    <recommendedName>
        <fullName evidence="10">Membrane magnesium transporter</fullName>
    </recommendedName>
</protein>
<gene>
    <name evidence="8" type="ORF">Poli38472_001096</name>
</gene>
<feature type="signal peptide" evidence="7">
    <location>
        <begin position="1"/>
        <end position="18"/>
    </location>
</feature>
<evidence type="ECO:0008006" key="10">
    <source>
        <dbReference type="Google" id="ProtNLM"/>
    </source>
</evidence>
<evidence type="ECO:0000313" key="8">
    <source>
        <dbReference type="EMBL" id="TMW68940.1"/>
    </source>
</evidence>
<feature type="transmembrane region" description="Helical" evidence="6">
    <location>
        <begin position="42"/>
        <end position="63"/>
    </location>
</feature>
<comment type="caution">
    <text evidence="8">The sequence shown here is derived from an EMBL/GenBank/DDBJ whole genome shotgun (WGS) entry which is preliminary data.</text>
</comment>
<evidence type="ECO:0000256" key="2">
    <source>
        <dbReference type="ARBA" id="ARBA00006109"/>
    </source>
</evidence>
<evidence type="ECO:0000256" key="6">
    <source>
        <dbReference type="SAM" id="Phobius"/>
    </source>
</evidence>
<accession>A0A8K1FM42</accession>
<feature type="chain" id="PRO_5035459645" description="Membrane magnesium transporter" evidence="7">
    <location>
        <begin position="19"/>
        <end position="105"/>
    </location>
</feature>
<keyword evidence="3 6" id="KW-0812">Transmembrane</keyword>
<keyword evidence="9" id="KW-1185">Reference proteome</keyword>
<comment type="similarity">
    <text evidence="2">Belongs to the membrane magnesium transporter (TC 1.A.67) family.</text>
</comment>
<dbReference type="Pfam" id="PF10270">
    <property type="entry name" value="MMgT"/>
    <property type="match status" value="1"/>
</dbReference>
<evidence type="ECO:0000256" key="3">
    <source>
        <dbReference type="ARBA" id="ARBA00022692"/>
    </source>
</evidence>
<sequence>MFFGRLLIAFGVLALVHAGYYSIKYEEYVRLLEVSDAKLPPVAVIIELVVAFVLSLVGVLIVAGEVQPIRTNDSLHSRSLPAILSVPDFHVFSHRGKALHKRIVS</sequence>
<proteinExistence type="inferred from homology"/>
<evidence type="ECO:0000256" key="4">
    <source>
        <dbReference type="ARBA" id="ARBA00022989"/>
    </source>
</evidence>
<evidence type="ECO:0000256" key="1">
    <source>
        <dbReference type="ARBA" id="ARBA00004127"/>
    </source>
</evidence>
<dbReference type="OrthoDB" id="44756at2759"/>
<dbReference type="GO" id="GO:0012505">
    <property type="term" value="C:endomembrane system"/>
    <property type="evidence" value="ECO:0007669"/>
    <property type="project" value="UniProtKB-SubCell"/>
</dbReference>
<organism evidence="8 9">
    <name type="scientific">Pythium oligandrum</name>
    <name type="common">Mycoparasitic fungus</name>
    <dbReference type="NCBI Taxonomy" id="41045"/>
    <lineage>
        <taxon>Eukaryota</taxon>
        <taxon>Sar</taxon>
        <taxon>Stramenopiles</taxon>
        <taxon>Oomycota</taxon>
        <taxon>Peronosporomycetes</taxon>
        <taxon>Pythiales</taxon>
        <taxon>Pythiaceae</taxon>
        <taxon>Pythium</taxon>
    </lineage>
</organism>